<proteinExistence type="predicted"/>
<evidence type="ECO:0000313" key="1">
    <source>
        <dbReference type="EMBL" id="API60479.1"/>
    </source>
</evidence>
<gene>
    <name evidence="1" type="ORF">BSL82_15265</name>
</gene>
<dbReference type="AlphaFoldDB" id="A0A1L3ZY08"/>
<name>A0A1L3ZY08_9SPHN</name>
<dbReference type="PROSITE" id="PS51257">
    <property type="entry name" value="PROKAR_LIPOPROTEIN"/>
    <property type="match status" value="1"/>
</dbReference>
<evidence type="ECO:0000313" key="2">
    <source>
        <dbReference type="Proteomes" id="UP000182063"/>
    </source>
</evidence>
<protein>
    <recommendedName>
        <fullName evidence="3">YMGG-like Gly-zipper domain-containing protein</fullName>
    </recommendedName>
</protein>
<organism evidence="1 2">
    <name type="scientific">Tardibacter chloracetimidivorans</name>
    <dbReference type="NCBI Taxonomy" id="1921510"/>
    <lineage>
        <taxon>Bacteria</taxon>
        <taxon>Pseudomonadati</taxon>
        <taxon>Pseudomonadota</taxon>
        <taxon>Alphaproteobacteria</taxon>
        <taxon>Sphingomonadales</taxon>
        <taxon>Sphingomonadaceae</taxon>
        <taxon>Tardibacter</taxon>
    </lineage>
</organism>
<sequence length="92" mass="9359">MRTSLVVLTIGLAVGLAGCESKIGRGAAIGGAGGAVVGAVVPGLSTVEGAAIGAAGGAVVGALDKDDEGRQWYRDEYGNRYYIDKDGRRRYD</sequence>
<dbReference type="EMBL" id="CP018221">
    <property type="protein sequence ID" value="API60479.1"/>
    <property type="molecule type" value="Genomic_DNA"/>
</dbReference>
<evidence type="ECO:0008006" key="3">
    <source>
        <dbReference type="Google" id="ProtNLM"/>
    </source>
</evidence>
<dbReference type="RefSeq" id="WP_072598146.1">
    <property type="nucleotide sequence ID" value="NZ_CP018221.1"/>
</dbReference>
<accession>A0A1L3ZY08</accession>
<dbReference type="Proteomes" id="UP000182063">
    <property type="component" value="Chromosome"/>
</dbReference>
<keyword evidence="2" id="KW-1185">Reference proteome</keyword>
<reference evidence="2" key="1">
    <citation type="submission" date="2016-11" db="EMBL/GenBank/DDBJ databases">
        <title>Complete Genome Sequence of alachlor-degrading Sphingomonas sp. strain JJ-A5.</title>
        <authorList>
            <person name="Lee H."/>
            <person name="Ka J.-O."/>
        </authorList>
    </citation>
    <scope>NUCLEOTIDE SEQUENCE [LARGE SCALE GENOMIC DNA]</scope>
    <source>
        <strain evidence="2">JJ-A5</strain>
    </source>
</reference>
<dbReference type="KEGG" id="sphj:BSL82_15265"/>
<dbReference type="STRING" id="1921510.BSL82_15265"/>